<feature type="region of interest" description="Disordered" evidence="1">
    <location>
        <begin position="1"/>
        <end position="41"/>
    </location>
</feature>
<evidence type="ECO:0000313" key="2">
    <source>
        <dbReference type="EMBL" id="THC93365.1"/>
    </source>
</evidence>
<dbReference type="Proteomes" id="UP000308092">
    <property type="component" value="Unassembled WGS sequence"/>
</dbReference>
<reference evidence="2 3" key="1">
    <citation type="submission" date="2019-03" db="EMBL/GenBank/DDBJ databases">
        <title>The genome sequence of a newly discovered highly antifungal drug resistant Aspergillus species, Aspergillus tanneri NIH 1004.</title>
        <authorList>
            <person name="Mounaud S."/>
            <person name="Singh I."/>
            <person name="Joardar V."/>
            <person name="Pakala S."/>
            <person name="Pakala S."/>
            <person name="Venepally P."/>
            <person name="Hoover J."/>
            <person name="Nierman W."/>
            <person name="Chung J."/>
            <person name="Losada L."/>
        </authorList>
    </citation>
    <scope>NUCLEOTIDE SEQUENCE [LARGE SCALE GENOMIC DNA]</scope>
    <source>
        <strain evidence="2 3">NIH1004</strain>
    </source>
</reference>
<protein>
    <submittedName>
        <fullName evidence="2">Uncharacterized protein</fullName>
    </submittedName>
</protein>
<evidence type="ECO:0000256" key="1">
    <source>
        <dbReference type="SAM" id="MobiDB-lite"/>
    </source>
</evidence>
<sequence length="41" mass="4264">MEAIAPRHTGPDAPAKTSLTTSRAKSAGALLLETSFPTPRN</sequence>
<dbReference type="VEuPathDB" id="FungiDB:EYZ11_007157"/>
<dbReference type="AlphaFoldDB" id="A0A4S3JE62"/>
<accession>A0A4S3JE62</accession>
<evidence type="ECO:0000313" key="3">
    <source>
        <dbReference type="Proteomes" id="UP000308092"/>
    </source>
</evidence>
<keyword evidence="3" id="KW-1185">Reference proteome</keyword>
<name>A0A4S3JE62_9EURO</name>
<gene>
    <name evidence="2" type="ORF">EYZ11_007157</name>
</gene>
<comment type="caution">
    <text evidence="2">The sequence shown here is derived from an EMBL/GenBank/DDBJ whole genome shotgun (WGS) entry which is preliminary data.</text>
</comment>
<organism evidence="2 3">
    <name type="scientific">Aspergillus tanneri</name>
    <dbReference type="NCBI Taxonomy" id="1220188"/>
    <lineage>
        <taxon>Eukaryota</taxon>
        <taxon>Fungi</taxon>
        <taxon>Dikarya</taxon>
        <taxon>Ascomycota</taxon>
        <taxon>Pezizomycotina</taxon>
        <taxon>Eurotiomycetes</taxon>
        <taxon>Eurotiomycetidae</taxon>
        <taxon>Eurotiales</taxon>
        <taxon>Aspergillaceae</taxon>
        <taxon>Aspergillus</taxon>
        <taxon>Aspergillus subgen. Circumdati</taxon>
    </lineage>
</organism>
<proteinExistence type="predicted"/>
<dbReference type="EMBL" id="SOSA01000269">
    <property type="protein sequence ID" value="THC93365.1"/>
    <property type="molecule type" value="Genomic_DNA"/>
</dbReference>